<organism evidence="2 3">
    <name type="scientific">Smittium mucronatum</name>
    <dbReference type="NCBI Taxonomy" id="133383"/>
    <lineage>
        <taxon>Eukaryota</taxon>
        <taxon>Fungi</taxon>
        <taxon>Fungi incertae sedis</taxon>
        <taxon>Zoopagomycota</taxon>
        <taxon>Kickxellomycotina</taxon>
        <taxon>Harpellomycetes</taxon>
        <taxon>Harpellales</taxon>
        <taxon>Legeriomycetaceae</taxon>
        <taxon>Smittium</taxon>
    </lineage>
</organism>
<feature type="region of interest" description="Disordered" evidence="1">
    <location>
        <begin position="182"/>
        <end position="216"/>
    </location>
</feature>
<gene>
    <name evidence="2" type="ORF">AYI68_g1225</name>
</gene>
<dbReference type="EMBL" id="LSSL01000436">
    <property type="protein sequence ID" value="OLY84610.1"/>
    <property type="molecule type" value="Genomic_DNA"/>
</dbReference>
<feature type="compositionally biased region" description="Basic and acidic residues" evidence="1">
    <location>
        <begin position="189"/>
        <end position="210"/>
    </location>
</feature>
<dbReference type="AlphaFoldDB" id="A0A1R0H5Z8"/>
<comment type="caution">
    <text evidence="2">The sequence shown here is derived from an EMBL/GenBank/DDBJ whole genome shotgun (WGS) entry which is preliminary data.</text>
</comment>
<dbReference type="Proteomes" id="UP000187455">
    <property type="component" value="Unassembled WGS sequence"/>
</dbReference>
<protein>
    <submittedName>
        <fullName evidence="2">Uncharacterized protein</fullName>
    </submittedName>
</protein>
<keyword evidence="3" id="KW-1185">Reference proteome</keyword>
<feature type="region of interest" description="Disordered" evidence="1">
    <location>
        <begin position="92"/>
        <end position="138"/>
    </location>
</feature>
<sequence>MRFIFSEIAATITQGRVYNLHKGLEFIGKPDNLIKSDTKSLMNLAILDALIANKKPEKRYRMLKTFLGHQKAGTQDSNISKSAPAHNNETAITTTATNNHPQSSNFRGRRRDHGRGSQGSDPVQGSEPEKNGFRGEPKMYFCSEGVSVEGRRTITTKRLSRVYEKADGKIYLVGPPAIDALSAAQQAEDQPRGLPDPDRRGLVVFGEERNQGSPKK</sequence>
<accession>A0A1R0H5Z8</accession>
<evidence type="ECO:0000256" key="1">
    <source>
        <dbReference type="SAM" id="MobiDB-lite"/>
    </source>
</evidence>
<dbReference type="STRING" id="133383.A0A1R0H5Z8"/>
<proteinExistence type="predicted"/>
<evidence type="ECO:0000313" key="2">
    <source>
        <dbReference type="EMBL" id="OLY84610.1"/>
    </source>
</evidence>
<name>A0A1R0H5Z8_9FUNG</name>
<feature type="compositionally biased region" description="Basic and acidic residues" evidence="1">
    <location>
        <begin position="127"/>
        <end position="137"/>
    </location>
</feature>
<evidence type="ECO:0000313" key="3">
    <source>
        <dbReference type="Proteomes" id="UP000187455"/>
    </source>
</evidence>
<reference evidence="2 3" key="1">
    <citation type="journal article" date="2016" name="Mol. Biol. Evol.">
        <title>Genome-Wide Survey of Gut Fungi (Harpellales) Reveals the First Horizontally Transferred Ubiquitin Gene from a Mosquito Host.</title>
        <authorList>
            <person name="Wang Y."/>
            <person name="White M.M."/>
            <person name="Kvist S."/>
            <person name="Moncalvo J.M."/>
        </authorList>
    </citation>
    <scope>NUCLEOTIDE SEQUENCE [LARGE SCALE GENOMIC DNA]</scope>
    <source>
        <strain evidence="2 3">ALG-7-W6</strain>
    </source>
</reference>